<name>A0ABM4QMF2_BOSIN</name>
<organism evidence="16 17">
    <name type="scientific">Bos indicus</name>
    <name type="common">Zebu</name>
    <dbReference type="NCBI Taxonomy" id="9915"/>
    <lineage>
        <taxon>Eukaryota</taxon>
        <taxon>Metazoa</taxon>
        <taxon>Chordata</taxon>
        <taxon>Craniata</taxon>
        <taxon>Vertebrata</taxon>
        <taxon>Euteleostomi</taxon>
        <taxon>Mammalia</taxon>
        <taxon>Eutheria</taxon>
        <taxon>Laurasiatheria</taxon>
        <taxon>Artiodactyla</taxon>
        <taxon>Ruminantia</taxon>
        <taxon>Pecora</taxon>
        <taxon>Bovidae</taxon>
        <taxon>Bovinae</taxon>
        <taxon>Bos</taxon>
    </lineage>
</organism>
<dbReference type="PANTHER" id="PTHR24202:SF4">
    <property type="entry name" value="E3 UBIQUITIN-PROTEIN LIGASE MIB2-RELATED"/>
    <property type="match status" value="1"/>
</dbReference>
<evidence type="ECO:0000313" key="16">
    <source>
        <dbReference type="Proteomes" id="UP001652663"/>
    </source>
</evidence>
<evidence type="ECO:0000256" key="2">
    <source>
        <dbReference type="ARBA" id="ARBA00004906"/>
    </source>
</evidence>
<dbReference type="Pfam" id="PF00023">
    <property type="entry name" value="Ank"/>
    <property type="match status" value="1"/>
</dbReference>
<keyword evidence="10 11" id="KW-0040">ANK repeat</keyword>
<evidence type="ECO:0000256" key="12">
    <source>
        <dbReference type="PROSITE-ProRule" id="PRU00175"/>
    </source>
</evidence>
<evidence type="ECO:0000256" key="10">
    <source>
        <dbReference type="ARBA" id="ARBA00023043"/>
    </source>
</evidence>
<dbReference type="SUPFAM" id="SSF159034">
    <property type="entry name" value="Mib/herc2 domain-like"/>
    <property type="match status" value="2"/>
</dbReference>
<feature type="repeat" description="ANK" evidence="11">
    <location>
        <begin position="543"/>
        <end position="575"/>
    </location>
</feature>
<evidence type="ECO:0000256" key="7">
    <source>
        <dbReference type="ARBA" id="ARBA00022771"/>
    </source>
</evidence>
<comment type="pathway">
    <text evidence="2">Protein modification; protein ubiquitination.</text>
</comment>
<dbReference type="Proteomes" id="UP001652663">
    <property type="component" value="Chromosome 16"/>
</dbReference>
<evidence type="ECO:0000256" key="5">
    <source>
        <dbReference type="ARBA" id="ARBA00022723"/>
    </source>
</evidence>
<dbReference type="Gene3D" id="1.25.40.20">
    <property type="entry name" value="Ankyrin repeat-containing domain"/>
    <property type="match status" value="3"/>
</dbReference>
<dbReference type="InterPro" id="IPR010606">
    <property type="entry name" value="Mib_Herc2"/>
</dbReference>
<evidence type="ECO:0000313" key="17">
    <source>
        <dbReference type="RefSeq" id="XP_070624481.1"/>
    </source>
</evidence>
<keyword evidence="16" id="KW-1185">Reference proteome</keyword>
<dbReference type="PROSITE" id="PS50089">
    <property type="entry name" value="ZF_RING_2"/>
    <property type="match status" value="1"/>
</dbReference>
<evidence type="ECO:0000256" key="8">
    <source>
        <dbReference type="ARBA" id="ARBA00022786"/>
    </source>
</evidence>
<dbReference type="Pfam" id="PF18346">
    <property type="entry name" value="SH3_15"/>
    <property type="match status" value="2"/>
</dbReference>
<feature type="region of interest" description="Disordered" evidence="13">
    <location>
        <begin position="33"/>
        <end position="58"/>
    </location>
</feature>
<keyword evidence="7 12" id="KW-0863">Zinc-finger</keyword>
<dbReference type="Gene3D" id="2.30.30.40">
    <property type="entry name" value="SH3 Domains"/>
    <property type="match status" value="1"/>
</dbReference>
<dbReference type="PROSITE" id="PS50297">
    <property type="entry name" value="ANK_REP_REGION"/>
    <property type="match status" value="5"/>
</dbReference>
<feature type="compositionally biased region" description="Gly residues" evidence="13">
    <location>
        <begin position="40"/>
        <end position="52"/>
    </location>
</feature>
<evidence type="ECO:0000256" key="6">
    <source>
        <dbReference type="ARBA" id="ARBA00022737"/>
    </source>
</evidence>
<feature type="domain" description="MIB/HERC2" evidence="15">
    <location>
        <begin position="11"/>
        <end position="103"/>
    </location>
</feature>
<dbReference type="RefSeq" id="XP_070624481.1">
    <property type="nucleotide sequence ID" value="XM_070768380.1"/>
</dbReference>
<evidence type="ECO:0000256" key="3">
    <source>
        <dbReference type="ARBA" id="ARBA00012483"/>
    </source>
</evidence>
<dbReference type="SMART" id="SM00248">
    <property type="entry name" value="ANK"/>
    <property type="match status" value="9"/>
</dbReference>
<dbReference type="Gene3D" id="3.30.40.10">
    <property type="entry name" value="Zinc/RING finger domain, C3HC4 (zinc finger)"/>
    <property type="match status" value="1"/>
</dbReference>
<dbReference type="GeneID" id="109570465"/>
<dbReference type="Pfam" id="PF13857">
    <property type="entry name" value="Ank_5"/>
    <property type="match status" value="1"/>
</dbReference>
<evidence type="ECO:0000259" key="14">
    <source>
        <dbReference type="PROSITE" id="PS50089"/>
    </source>
</evidence>
<dbReference type="InterPro" id="IPR002110">
    <property type="entry name" value="Ankyrin_rpt"/>
</dbReference>
<dbReference type="Pfam" id="PF12796">
    <property type="entry name" value="Ank_2"/>
    <property type="match status" value="2"/>
</dbReference>
<comment type="catalytic activity">
    <reaction evidence="1">
        <text>S-ubiquitinyl-[E2 ubiquitin-conjugating enzyme]-L-cysteine + [acceptor protein]-L-lysine = [E2 ubiquitin-conjugating enzyme]-L-cysteine + N(6)-ubiquitinyl-[acceptor protein]-L-lysine.</text>
        <dbReference type="EC" id="2.3.2.27"/>
    </reaction>
</comment>
<feature type="region of interest" description="Disordered" evidence="13">
    <location>
        <begin position="754"/>
        <end position="819"/>
    </location>
</feature>
<keyword evidence="9" id="KW-0862">Zinc</keyword>
<evidence type="ECO:0000256" key="11">
    <source>
        <dbReference type="PROSITE-ProRule" id="PRU00023"/>
    </source>
</evidence>
<evidence type="ECO:0000256" key="9">
    <source>
        <dbReference type="ARBA" id="ARBA00022833"/>
    </source>
</evidence>
<sequence>MRVMLSPRQGLPRIPLRGIFQGAKVVRGPDWEWGSQDGEWGPGGKVGGSQDGGEGKPGRVVDIRGWDVETGRSVASVTWADGTTNVYRVGHKGKVDLKCVGEAAGGFYYRDHLPRLGKPAELQRRVSADGQPFQRGDKVKCLLDADVLREMQEGHGGWNPRMAKFIGQTGTVHRITDRGDVRVQFSHKTRWTFHPGALTKQNSCLVGEVVRVIDDLDTVKRLQAGHGEWTDDMAPALGRIGRVLKVFGDGNVGVLVSGKLWTFSPSCLVAYRPEEDANLDVAGRARENKSSLSVVLDKLRAQKSDLEHPGKLVVEVALGNVARALDLLRRHPEQVDTKNQGRTALQMAAYLGQVELVRLLLQAQAGVDLPDDEGNTALHYAALGNQPEAAQVLLSSGCGANALNSTRSSALHVAVQRGFLEVVKVLCERGCDVNLPDAHADTPLHCAISAGTGASGIVEVLTEVPGIDVTATNSQGFTLLHHASLKGHTLAVRRILARARQLVDAKKEDGFTALHLAAFNNHGEVAQVLIQEGHCDVNARNRKLQSPLHLAVQQAHVGLVPLLVDAGCSVNAEDEEGDTALHVALQRHQLLPLAADGSAGDPGPLQLLSRLQASGLPSSAELTAGAAMAYYLALEGADLSYANHRGRSPLDLAAEGRLLKALQGCAQRFRERQAGGSGSGGSAQGPRLVLSAPNTVTNLHVAAPTGPEAAECLVCSELALLVLFSPCQHRTVCEECARRMKKCIRCQVVISKKLRPGGARRPPRPAAPRRHGGGQRSPRARPTAAVGGGAAEPLQADGGAHHLSDLHRQPHPPRVPVRPRRVRALWRGAQRLPDLPPAHPRPHPDLRVAGAPRLVPGPCPAAALTSPFSVFYKKIAGLCAWLPVWGGAVRVPHR</sequence>
<feature type="repeat" description="ANK" evidence="11">
    <location>
        <begin position="340"/>
        <end position="372"/>
    </location>
</feature>
<evidence type="ECO:0000256" key="13">
    <source>
        <dbReference type="SAM" id="MobiDB-lite"/>
    </source>
</evidence>
<keyword evidence="8" id="KW-0833">Ubl conjugation pathway</keyword>
<gene>
    <name evidence="17" type="primary">MIB2</name>
</gene>
<dbReference type="Pfam" id="PF13920">
    <property type="entry name" value="zf-C3HC4_3"/>
    <property type="match status" value="1"/>
</dbReference>
<dbReference type="Pfam" id="PF06701">
    <property type="entry name" value="MIB_HERC2"/>
    <property type="match status" value="1"/>
</dbReference>
<feature type="repeat" description="ANK" evidence="11">
    <location>
        <begin position="509"/>
        <end position="533"/>
    </location>
</feature>
<evidence type="ECO:0000256" key="1">
    <source>
        <dbReference type="ARBA" id="ARBA00000900"/>
    </source>
</evidence>
<reference evidence="17" key="1">
    <citation type="submission" date="2025-08" db="UniProtKB">
        <authorList>
            <consortium name="RefSeq"/>
        </authorList>
    </citation>
    <scope>IDENTIFICATION</scope>
    <source>
        <tissue evidence="17">Blood</tissue>
    </source>
</reference>
<dbReference type="PROSITE" id="PS51416">
    <property type="entry name" value="MIB_HERC2"/>
    <property type="match status" value="1"/>
</dbReference>
<feature type="repeat" description="ANK" evidence="11">
    <location>
        <begin position="406"/>
        <end position="438"/>
    </location>
</feature>
<proteinExistence type="predicted"/>
<dbReference type="PROSITE" id="PS50088">
    <property type="entry name" value="ANK_REPEAT"/>
    <property type="match status" value="5"/>
</dbReference>
<dbReference type="InterPro" id="IPR001841">
    <property type="entry name" value="Znf_RING"/>
</dbReference>
<dbReference type="InterPro" id="IPR036770">
    <property type="entry name" value="Ankyrin_rpt-contain_sf"/>
</dbReference>
<dbReference type="PRINTS" id="PR01415">
    <property type="entry name" value="ANKYRIN"/>
</dbReference>
<dbReference type="SUPFAM" id="SSF48403">
    <property type="entry name" value="Ankyrin repeat"/>
    <property type="match status" value="1"/>
</dbReference>
<keyword evidence="4" id="KW-0808">Transferase</keyword>
<dbReference type="EC" id="2.3.2.27" evidence="3"/>
<feature type="domain" description="RING-type" evidence="14">
    <location>
        <begin position="712"/>
        <end position="747"/>
    </location>
</feature>
<dbReference type="CDD" id="cd16726">
    <property type="entry name" value="RING-HC_MIB2_rpt1"/>
    <property type="match status" value="1"/>
</dbReference>
<feature type="compositionally biased region" description="Basic residues" evidence="13">
    <location>
        <begin position="761"/>
        <end position="773"/>
    </location>
</feature>
<keyword evidence="5" id="KW-0479">Metal-binding</keyword>
<protein>
    <recommendedName>
        <fullName evidence="3">RING-type E3 ubiquitin transferase</fullName>
        <ecNumber evidence="3">2.3.2.27</ecNumber>
    </recommendedName>
</protein>
<dbReference type="InterPro" id="IPR037252">
    <property type="entry name" value="Mib_Herc2_sf"/>
</dbReference>
<dbReference type="InterPro" id="IPR013083">
    <property type="entry name" value="Znf_RING/FYVE/PHD"/>
</dbReference>
<evidence type="ECO:0000256" key="4">
    <source>
        <dbReference type="ARBA" id="ARBA00022679"/>
    </source>
</evidence>
<dbReference type="PANTHER" id="PTHR24202">
    <property type="entry name" value="E3 UBIQUITIN-PROTEIN LIGASE MIB2"/>
    <property type="match status" value="1"/>
</dbReference>
<dbReference type="InterPro" id="IPR040847">
    <property type="entry name" value="SH3_15"/>
</dbReference>
<accession>A0ABM4QMF2</accession>
<feature type="repeat" description="ANK" evidence="11">
    <location>
        <begin position="373"/>
        <end position="405"/>
    </location>
</feature>
<evidence type="ECO:0000259" key="15">
    <source>
        <dbReference type="PROSITE" id="PS51416"/>
    </source>
</evidence>
<keyword evidence="6" id="KW-0677">Repeat</keyword>
<feature type="compositionally biased region" description="Basic and acidic residues" evidence="13">
    <location>
        <begin position="799"/>
        <end position="808"/>
    </location>
</feature>